<keyword evidence="7" id="KW-0521">NADP</keyword>
<dbReference type="Pfam" id="PF02882">
    <property type="entry name" value="THF_DHG_CYH_C"/>
    <property type="match status" value="1"/>
</dbReference>
<dbReference type="GO" id="GO:0035999">
    <property type="term" value="P:tetrahydrofolate interconversion"/>
    <property type="evidence" value="ECO:0007669"/>
    <property type="project" value="TreeGrafter"/>
</dbReference>
<dbReference type="PANTHER" id="PTHR48099:SF5">
    <property type="entry name" value="C-1-TETRAHYDROFOLATE SYNTHASE, CYTOPLASMIC"/>
    <property type="match status" value="1"/>
</dbReference>
<dbReference type="GO" id="GO:0009086">
    <property type="term" value="P:methionine biosynthetic process"/>
    <property type="evidence" value="ECO:0007669"/>
    <property type="project" value="UniProtKB-KW"/>
</dbReference>
<keyword evidence="4" id="KW-0028">Amino-acid biosynthesis</keyword>
<evidence type="ECO:0000256" key="5">
    <source>
        <dbReference type="ARBA" id="ARBA00022755"/>
    </source>
</evidence>
<name>A0A5J4KV51_9ZZZZ</name>
<evidence type="ECO:0000256" key="7">
    <source>
        <dbReference type="ARBA" id="ARBA00022857"/>
    </source>
</evidence>
<evidence type="ECO:0000256" key="10">
    <source>
        <dbReference type="ARBA" id="ARBA00023167"/>
    </source>
</evidence>
<evidence type="ECO:0000256" key="4">
    <source>
        <dbReference type="ARBA" id="ARBA00022605"/>
    </source>
</evidence>
<dbReference type="GO" id="GO:0004488">
    <property type="term" value="F:methylenetetrahydrofolate dehydrogenase (NADP+) activity"/>
    <property type="evidence" value="ECO:0007669"/>
    <property type="project" value="InterPro"/>
</dbReference>
<evidence type="ECO:0000256" key="1">
    <source>
        <dbReference type="ARBA" id="ARBA00004777"/>
    </source>
</evidence>
<dbReference type="InterPro" id="IPR036291">
    <property type="entry name" value="NAD(P)-bd_dom_sf"/>
</dbReference>
<comment type="subunit">
    <text evidence="2">Homodimer.</text>
</comment>
<dbReference type="GO" id="GO:0006164">
    <property type="term" value="P:purine nucleotide biosynthetic process"/>
    <property type="evidence" value="ECO:0007669"/>
    <property type="project" value="UniProtKB-KW"/>
</dbReference>
<keyword evidence="9" id="KW-0368">Histidine biosynthesis</keyword>
<dbReference type="GO" id="GO:0005829">
    <property type="term" value="C:cytosol"/>
    <property type="evidence" value="ECO:0007669"/>
    <property type="project" value="TreeGrafter"/>
</dbReference>
<dbReference type="Gene3D" id="3.40.50.10860">
    <property type="entry name" value="Leucine Dehydrogenase, chain A, domain 1"/>
    <property type="match status" value="1"/>
</dbReference>
<evidence type="ECO:0000256" key="3">
    <source>
        <dbReference type="ARBA" id="ARBA00022563"/>
    </source>
</evidence>
<keyword evidence="3" id="KW-0554">One-carbon metabolism</keyword>
<evidence type="ECO:0000256" key="11">
    <source>
        <dbReference type="ARBA" id="ARBA00023268"/>
    </source>
</evidence>
<dbReference type="EMBL" id="BLAB01000001">
    <property type="protein sequence ID" value="GER93074.1"/>
    <property type="molecule type" value="Genomic_DNA"/>
</dbReference>
<dbReference type="PRINTS" id="PR00085">
    <property type="entry name" value="THFDHDRGNASE"/>
</dbReference>
<evidence type="ECO:0000259" key="12">
    <source>
        <dbReference type="Pfam" id="PF00763"/>
    </source>
</evidence>
<comment type="caution">
    <text evidence="14">The sequence shown here is derived from an EMBL/GenBank/DDBJ whole genome shotgun (WGS) entry which is preliminary data.</text>
</comment>
<keyword evidence="6 14" id="KW-0378">Hydrolase</keyword>
<reference evidence="14" key="1">
    <citation type="submission" date="2019-10" db="EMBL/GenBank/DDBJ databases">
        <title>Metagenomic sequencing of thiosulfate-disproportionating enrichment culture.</title>
        <authorList>
            <person name="Umezawa K."/>
            <person name="Kojima H."/>
            <person name="Fukui M."/>
        </authorList>
    </citation>
    <scope>NUCLEOTIDE SEQUENCE</scope>
    <source>
        <strain evidence="14">45J</strain>
    </source>
</reference>
<keyword evidence="11" id="KW-0511">Multifunctional enzyme</keyword>
<dbReference type="AlphaFoldDB" id="A0A5J4KV51"/>
<evidence type="ECO:0000256" key="8">
    <source>
        <dbReference type="ARBA" id="ARBA00023002"/>
    </source>
</evidence>
<evidence type="ECO:0000256" key="9">
    <source>
        <dbReference type="ARBA" id="ARBA00023102"/>
    </source>
</evidence>
<dbReference type="HAMAP" id="MF_01576">
    <property type="entry name" value="THF_DHG_CYH"/>
    <property type="match status" value="1"/>
</dbReference>
<evidence type="ECO:0000313" key="14">
    <source>
        <dbReference type="EMBL" id="GER93074.1"/>
    </source>
</evidence>
<dbReference type="InterPro" id="IPR020630">
    <property type="entry name" value="THF_DH/CycHdrlase_cat_dom"/>
</dbReference>
<keyword evidence="5" id="KW-0658">Purine biosynthesis</keyword>
<dbReference type="Gene3D" id="3.40.50.720">
    <property type="entry name" value="NAD(P)-binding Rossmann-like Domain"/>
    <property type="match status" value="1"/>
</dbReference>
<dbReference type="FunFam" id="3.40.50.10860:FF:000005">
    <property type="entry name" value="C-1-tetrahydrofolate synthase, cytoplasmic, putative"/>
    <property type="match status" value="1"/>
</dbReference>
<organism evidence="14">
    <name type="scientific">hot springs metagenome</name>
    <dbReference type="NCBI Taxonomy" id="433727"/>
    <lineage>
        <taxon>unclassified sequences</taxon>
        <taxon>metagenomes</taxon>
        <taxon>ecological metagenomes</taxon>
    </lineage>
</organism>
<dbReference type="InterPro" id="IPR020631">
    <property type="entry name" value="THF_DH/CycHdrlase_NAD-bd_dom"/>
</dbReference>
<dbReference type="InterPro" id="IPR046346">
    <property type="entry name" value="Aminoacid_DH-like_N_sf"/>
</dbReference>
<dbReference type="InterPro" id="IPR000672">
    <property type="entry name" value="THF_DH/CycHdrlase"/>
</dbReference>
<evidence type="ECO:0000256" key="6">
    <source>
        <dbReference type="ARBA" id="ARBA00022801"/>
    </source>
</evidence>
<dbReference type="SUPFAM" id="SSF51735">
    <property type="entry name" value="NAD(P)-binding Rossmann-fold domains"/>
    <property type="match status" value="1"/>
</dbReference>
<evidence type="ECO:0000256" key="2">
    <source>
        <dbReference type="ARBA" id="ARBA00011738"/>
    </source>
</evidence>
<keyword evidence="10" id="KW-0486">Methionine biosynthesis</keyword>
<dbReference type="PANTHER" id="PTHR48099">
    <property type="entry name" value="C-1-TETRAHYDROFOLATE SYNTHASE, CYTOPLASMIC-RELATED"/>
    <property type="match status" value="1"/>
</dbReference>
<dbReference type="CDD" id="cd01080">
    <property type="entry name" value="NAD_bind_m-THF_DH_Cyclohyd"/>
    <property type="match status" value="1"/>
</dbReference>
<gene>
    <name evidence="14" type="ORF">A45J_0807</name>
</gene>
<feature type="domain" description="Tetrahydrofolate dehydrogenase/cyclohydrolase catalytic" evidence="12">
    <location>
        <begin position="5"/>
        <end position="119"/>
    </location>
</feature>
<dbReference type="GO" id="GO:0000105">
    <property type="term" value="P:L-histidine biosynthetic process"/>
    <property type="evidence" value="ECO:0007669"/>
    <property type="project" value="UniProtKB-KW"/>
</dbReference>
<keyword evidence="8" id="KW-0560">Oxidoreductase</keyword>
<proteinExistence type="inferred from homology"/>
<accession>A0A5J4KV51</accession>
<sequence length="298" mass="32367">MSNIMEGKRLAENIKSNVKQKVEMLGNIGIDVGLALMLVGDNLSSKQYLSATLKACKATGIKPYEYRFPESVSMNELLNCVHAINNDERIHGLLVFFPLPKRINSRKIVNSILPEKDVDGLGSIPIGKFAAEESTLQLYSKQYDPSITQHLGFLPCTPFGVIRLLDYYDVEIKGKHAVVIGKSLAVGKPLSLMLLTKEATVTVCHRETKNLAEITRQADILCVAVGKPNLITDDMVKDGVIVVDIGINVLENGRVVGDVDFDSVSKKASLITPVPGGVGPVTIAMLLENTVKSAKARI</sequence>
<dbReference type="FunFam" id="3.40.50.720:FF:000094">
    <property type="entry name" value="Bifunctional protein FolD"/>
    <property type="match status" value="1"/>
</dbReference>
<protein>
    <submittedName>
        <fullName evidence="14">Bifunctional 5,10-methylene-tetrahydrofolate dehydrogenase/5,10-methylene-tetrahydrofolate cyclohydrolase</fullName>
    </submittedName>
</protein>
<dbReference type="GO" id="GO:0004477">
    <property type="term" value="F:methenyltetrahydrofolate cyclohydrolase activity"/>
    <property type="evidence" value="ECO:0007669"/>
    <property type="project" value="TreeGrafter"/>
</dbReference>
<dbReference type="Pfam" id="PF00763">
    <property type="entry name" value="THF_DHG_CYH"/>
    <property type="match status" value="1"/>
</dbReference>
<evidence type="ECO:0000259" key="13">
    <source>
        <dbReference type="Pfam" id="PF02882"/>
    </source>
</evidence>
<feature type="domain" description="Tetrahydrofolate dehydrogenase/cyclohydrolase NAD(P)-binding" evidence="13">
    <location>
        <begin position="155"/>
        <end position="296"/>
    </location>
</feature>
<dbReference type="SUPFAM" id="SSF53223">
    <property type="entry name" value="Aminoacid dehydrogenase-like, N-terminal domain"/>
    <property type="match status" value="1"/>
</dbReference>
<comment type="pathway">
    <text evidence="1">One-carbon metabolism; tetrahydrofolate interconversion.</text>
</comment>